<feature type="region of interest" description="Disordered" evidence="1">
    <location>
        <begin position="1"/>
        <end position="25"/>
    </location>
</feature>
<evidence type="ECO:0000256" key="1">
    <source>
        <dbReference type="SAM" id="MobiDB-lite"/>
    </source>
</evidence>
<proteinExistence type="predicted"/>
<organism evidence="2 3">
    <name type="scientific">Hypholoma sublateritium (strain FD-334 SS-4)</name>
    <dbReference type="NCBI Taxonomy" id="945553"/>
    <lineage>
        <taxon>Eukaryota</taxon>
        <taxon>Fungi</taxon>
        <taxon>Dikarya</taxon>
        <taxon>Basidiomycota</taxon>
        <taxon>Agaricomycotina</taxon>
        <taxon>Agaricomycetes</taxon>
        <taxon>Agaricomycetidae</taxon>
        <taxon>Agaricales</taxon>
        <taxon>Agaricineae</taxon>
        <taxon>Strophariaceae</taxon>
        <taxon>Hypholoma</taxon>
    </lineage>
</organism>
<sequence length="565" mass="62266">MSSLSFPENLHGAPSDEDRKDSRLAAEHESRIGVLNGQIATLEAEKAALLLALAPLKRDNPPLHRLPDDVLRAIFVECLDCTRNPTMARTDAPVLLTRISSYTRRVALAAPELWAALHIPIMTPSRRSDDGSTEVMAARVRGVEEWLLRRAASMPLSITVHEPWSGDDDPPEAGFNNPFTHWVVTVLLRCCARWRDVSFLLVSVSAVHRIAALTAANCPVLRSVSLHGRRAGFSQGAKAWKNSRLFSGPALQKFSTTLIERGNGTRLYNFDIRWANITHLCLRGVFKGRQHSNDTQFHQVSTTTLRAILRQATRLVSLDTAVVSTIDAGGAIPLPFLTALTVSEEYDKDYRGGILEHIRAPHLETVSYTMQLERPIPPPSLTAVLTHATEVQELSLSLSHKADAAPHASVYRPILALCPCLKALHIGGWRKTLALDLLSDLSGDLAAGGTPLCPVLEHFRCDSTLVVSPAALYAFLQGQRADGTRWKSVALHVCFRDADAVPDYAEFWRLSEAPGVSLRLATQYSGAKRLIMRPLDEGAAFLWDNWEPTRLPRPLHAGFDCVMDV</sequence>
<accession>A0A0D2NK83</accession>
<gene>
    <name evidence="2" type="ORF">HYPSUDRAFT_894987</name>
</gene>
<dbReference type="EMBL" id="KN817579">
    <property type="protein sequence ID" value="KJA19299.1"/>
    <property type="molecule type" value="Genomic_DNA"/>
</dbReference>
<name>A0A0D2NK83_HYPSF</name>
<reference evidence="3" key="1">
    <citation type="submission" date="2014-04" db="EMBL/GenBank/DDBJ databases">
        <title>Evolutionary Origins and Diversification of the Mycorrhizal Mutualists.</title>
        <authorList>
            <consortium name="DOE Joint Genome Institute"/>
            <consortium name="Mycorrhizal Genomics Consortium"/>
            <person name="Kohler A."/>
            <person name="Kuo A."/>
            <person name="Nagy L.G."/>
            <person name="Floudas D."/>
            <person name="Copeland A."/>
            <person name="Barry K.W."/>
            <person name="Cichocki N."/>
            <person name="Veneault-Fourrey C."/>
            <person name="LaButti K."/>
            <person name="Lindquist E.A."/>
            <person name="Lipzen A."/>
            <person name="Lundell T."/>
            <person name="Morin E."/>
            <person name="Murat C."/>
            <person name="Riley R."/>
            <person name="Ohm R."/>
            <person name="Sun H."/>
            <person name="Tunlid A."/>
            <person name="Henrissat B."/>
            <person name="Grigoriev I.V."/>
            <person name="Hibbett D.S."/>
            <person name="Martin F."/>
        </authorList>
    </citation>
    <scope>NUCLEOTIDE SEQUENCE [LARGE SCALE GENOMIC DNA]</scope>
    <source>
        <strain evidence="3">FD-334 SS-4</strain>
    </source>
</reference>
<keyword evidence="3" id="KW-1185">Reference proteome</keyword>
<dbReference type="AlphaFoldDB" id="A0A0D2NK83"/>
<protein>
    <recommendedName>
        <fullName evidence="4">F-box domain-containing protein</fullName>
    </recommendedName>
</protein>
<dbReference type="OrthoDB" id="3365698at2759"/>
<evidence type="ECO:0008006" key="4">
    <source>
        <dbReference type="Google" id="ProtNLM"/>
    </source>
</evidence>
<evidence type="ECO:0000313" key="2">
    <source>
        <dbReference type="EMBL" id="KJA19299.1"/>
    </source>
</evidence>
<evidence type="ECO:0000313" key="3">
    <source>
        <dbReference type="Proteomes" id="UP000054270"/>
    </source>
</evidence>
<dbReference type="Proteomes" id="UP000054270">
    <property type="component" value="Unassembled WGS sequence"/>
</dbReference>
<feature type="compositionally biased region" description="Basic and acidic residues" evidence="1">
    <location>
        <begin position="14"/>
        <end position="25"/>
    </location>
</feature>